<evidence type="ECO:0000259" key="1">
    <source>
        <dbReference type="Pfam" id="PF24035"/>
    </source>
</evidence>
<dbReference type="Proteomes" id="UP001596432">
    <property type="component" value="Unassembled WGS sequence"/>
</dbReference>
<feature type="domain" description="DUF7344" evidence="1">
    <location>
        <begin position="4"/>
        <end position="60"/>
    </location>
</feature>
<evidence type="ECO:0000313" key="3">
    <source>
        <dbReference type="Proteomes" id="UP001596432"/>
    </source>
</evidence>
<sequence>MPSEEISISTLASEIAQWDKAKGSTNQNNDPKSIEIALHHTHLPKIADAGIIAFGPNKDSIKLQELNGLGQFLTETEPIDGFSRVAAND</sequence>
<accession>A0ABD5Y4A6</accession>
<dbReference type="Pfam" id="PF24035">
    <property type="entry name" value="DUF7344"/>
    <property type="match status" value="1"/>
</dbReference>
<dbReference type="InterPro" id="IPR055768">
    <property type="entry name" value="DUF7344"/>
</dbReference>
<comment type="caution">
    <text evidence="2">The sequence shown here is derived from an EMBL/GenBank/DDBJ whole genome shotgun (WGS) entry which is preliminary data.</text>
</comment>
<gene>
    <name evidence="2" type="ORF">ACFQMA_18015</name>
</gene>
<dbReference type="RefSeq" id="WP_274322798.1">
    <property type="nucleotide sequence ID" value="NZ_CP118158.1"/>
</dbReference>
<dbReference type="GeneID" id="78822041"/>
<reference evidence="2 3" key="1">
    <citation type="journal article" date="2019" name="Int. J. Syst. Evol. Microbiol.">
        <title>The Global Catalogue of Microorganisms (GCM) 10K type strain sequencing project: providing services to taxonomists for standard genome sequencing and annotation.</title>
        <authorList>
            <consortium name="The Broad Institute Genomics Platform"/>
            <consortium name="The Broad Institute Genome Sequencing Center for Infectious Disease"/>
            <person name="Wu L."/>
            <person name="Ma J."/>
        </authorList>
    </citation>
    <scope>NUCLEOTIDE SEQUENCE [LARGE SCALE GENOMIC DNA]</scope>
    <source>
        <strain evidence="2 3">XZYJT29</strain>
    </source>
</reference>
<proteinExistence type="predicted"/>
<dbReference type="EMBL" id="JBHTAS010000001">
    <property type="protein sequence ID" value="MFC7141721.1"/>
    <property type="molecule type" value="Genomic_DNA"/>
</dbReference>
<keyword evidence="3" id="KW-1185">Reference proteome</keyword>
<dbReference type="AlphaFoldDB" id="A0ABD5Y4A6"/>
<organism evidence="2 3">
    <name type="scientific">Halosimplex aquaticum</name>
    <dbReference type="NCBI Taxonomy" id="3026162"/>
    <lineage>
        <taxon>Archaea</taxon>
        <taxon>Methanobacteriati</taxon>
        <taxon>Methanobacteriota</taxon>
        <taxon>Stenosarchaea group</taxon>
        <taxon>Halobacteria</taxon>
        <taxon>Halobacteriales</taxon>
        <taxon>Haloarculaceae</taxon>
        <taxon>Halosimplex</taxon>
    </lineage>
</organism>
<protein>
    <submittedName>
        <fullName evidence="2">ArsR family transcriptional regulator</fullName>
    </submittedName>
</protein>
<name>A0ABD5Y4A6_9EURY</name>
<evidence type="ECO:0000313" key="2">
    <source>
        <dbReference type="EMBL" id="MFC7141721.1"/>
    </source>
</evidence>